<evidence type="ECO:0000256" key="20">
    <source>
        <dbReference type="PROSITE-ProRule" id="PRU10141"/>
    </source>
</evidence>
<comment type="catalytic activity">
    <reaction evidence="17">
        <text>L-threonyl-[protein] + ATP = O-phospho-L-threonyl-[protein] + ADP + H(+)</text>
        <dbReference type="Rhea" id="RHEA:46608"/>
        <dbReference type="Rhea" id="RHEA-COMP:11060"/>
        <dbReference type="Rhea" id="RHEA-COMP:11605"/>
        <dbReference type="ChEBI" id="CHEBI:15378"/>
        <dbReference type="ChEBI" id="CHEBI:30013"/>
        <dbReference type="ChEBI" id="CHEBI:30616"/>
        <dbReference type="ChEBI" id="CHEBI:61977"/>
        <dbReference type="ChEBI" id="CHEBI:456216"/>
        <dbReference type="EC" id="2.7.11.1"/>
    </reaction>
</comment>
<protein>
    <recommendedName>
        <fullName evidence="3">non-specific serine/threonine protein kinase</fullName>
        <ecNumber evidence="3">2.7.11.1</ecNumber>
    </recommendedName>
</protein>
<evidence type="ECO:0000256" key="3">
    <source>
        <dbReference type="ARBA" id="ARBA00012513"/>
    </source>
</evidence>
<dbReference type="GO" id="GO:0003677">
    <property type="term" value="F:DNA binding"/>
    <property type="evidence" value="ECO:0007669"/>
    <property type="project" value="UniProtKB-KW"/>
</dbReference>
<comment type="catalytic activity">
    <reaction evidence="18">
        <text>L-seryl-[protein] + ATP = O-phospho-L-seryl-[protein] + ADP + H(+)</text>
        <dbReference type="Rhea" id="RHEA:17989"/>
        <dbReference type="Rhea" id="RHEA-COMP:9863"/>
        <dbReference type="Rhea" id="RHEA-COMP:11604"/>
        <dbReference type="ChEBI" id="CHEBI:15378"/>
        <dbReference type="ChEBI" id="CHEBI:29999"/>
        <dbReference type="ChEBI" id="CHEBI:30616"/>
        <dbReference type="ChEBI" id="CHEBI:83421"/>
        <dbReference type="ChEBI" id="CHEBI:456216"/>
        <dbReference type="EC" id="2.7.11.1"/>
    </reaction>
</comment>
<dbReference type="GO" id="GO:0008270">
    <property type="term" value="F:zinc ion binding"/>
    <property type="evidence" value="ECO:0007669"/>
    <property type="project" value="UniProtKB-KW"/>
</dbReference>
<feature type="chain" id="PRO_5035840430" description="non-specific serine/threonine protein kinase" evidence="22">
    <location>
        <begin position="30"/>
        <end position="1253"/>
    </location>
</feature>
<keyword evidence="26" id="KW-1185">Reference proteome</keyword>
<evidence type="ECO:0000256" key="12">
    <source>
        <dbReference type="ARBA" id="ARBA00023015"/>
    </source>
</evidence>
<evidence type="ECO:0000256" key="7">
    <source>
        <dbReference type="ARBA" id="ARBA00022741"/>
    </source>
</evidence>
<sequence>MDAPYFSTSLPSILHISFFIILLLPPSYCIGDDPLFVECGRPYHCGSFENISFPYWIDDELEFRVLNFNQNTNNMTIARMDLWGNLCPETKLNTSLNYILYDYTSTVQNLTFFYNCSQTVSMPAGNRFECSPGDRNINGYFVNDTLPPSINLSEFNQLCDATVQVPIFKTTAFNEVPVGGAAPLLEKALKEGFEVEYDRSLLIACTGCENSGGRCGYNITSRFVCFCRDGENLTHQSVETFLKNNGPFSIRRYSYSDIKKMTNFFIDQLGQGGYGCVYKGKLQDGSLVAVKVLKESKGDGEEFINEVTSISRTSHINIVTLRGFCFEGFKRALTYEFMPNGSLEKFIYRKAPPKVDHHQLGWETLYMIAVGIARGLEYLHKGCNTRILHFDIKPHNILLDANFYPKISDFGLAKICPRENSIISMLGARGTMGYIAPEVFCRNFGGVSHKSDMDSSTSTNEVQESIQSPGMPPPPPPPPPNVSDKSNIGGSQSGRVRSMVWDHFTRISKGDPTKPRAACNYCGASYACDTKINGTKSMKHHIEKQCKKGPFKNTDKSQTTLGWKMEGGSGGRGLVPISFSVEACRQALTEMIIVDELPFRFVEGEGFRKFMLVVCPKWVGIPSRWTIAKDCFNLFISEKIKLKSALRGQRISLTTDTWTSVQNLNYMCLTAHFIDDDWKLHKRILSFSLVENHKGDTLGKGIELCLHDWGRPKILAITLDNASSNNGAISYLKKKTKYRRDTVLEHEFLHVRCCAHILNLIVREGLKEYEESIAKVRGVVKYVKSSPQRWDTFKKCVALEEIKCKSHVCLDVPTRWNSTYLMLERAGKFRKAFDRLEEEDMCFLSSIGDDDDDDDEGDVVTRRKSKKLGPPNASDWDKVRLFEKFLALFHDATLRFSGGEYVTCNTFFSELVNIRNAINIECEEGSPVVGLMASNMKRKFEKYWENMDNQNMLLYVGIVLDPRYKMRYLDFGLRKMYAYDQSKIIDMSWKVKNAFIRMYEAYIQNEEGSSPQRTSSPREDASPSTTQSTNRHAALMAQFKQELQSEDSLESRSEVDRYLAEKCEDEGDNFDLLNWWKVNSVRYRILSKVARDVLAIPVSTVASESTFSTAGRVLDPFRSSLNPMMVEALICAQNWLRSSSTPISLRTLMDEVEEFEKQIDMGIETYFPHWIYRHLELDKELWMQGIINEKDEQNIKKMLIVGLCCIQTDPSNRPTMSRVVDMLEGSLDSLQIPPKPFLSSPSRPLGDSSIFSH</sequence>
<dbReference type="PANTHER" id="PTHR46481">
    <property type="entry name" value="ZINC FINGER BED DOMAIN-CONTAINING PROTEIN 4"/>
    <property type="match status" value="1"/>
</dbReference>
<proteinExistence type="predicted"/>
<dbReference type="Pfam" id="PF14372">
    <property type="entry name" value="hAT-like_RNase-H"/>
    <property type="match status" value="1"/>
</dbReference>
<dbReference type="InterPro" id="IPR017441">
    <property type="entry name" value="Protein_kinase_ATP_BS"/>
</dbReference>
<dbReference type="InterPro" id="IPR025525">
    <property type="entry name" value="hAT-like_transposase_RNase-H"/>
</dbReference>
<feature type="domain" description="BED-type" evidence="24">
    <location>
        <begin position="495"/>
        <end position="553"/>
    </location>
</feature>
<evidence type="ECO:0000256" key="15">
    <source>
        <dbReference type="ARBA" id="ARBA00023180"/>
    </source>
</evidence>
<dbReference type="EC" id="2.7.11.1" evidence="3"/>
<evidence type="ECO:0000256" key="17">
    <source>
        <dbReference type="ARBA" id="ARBA00047899"/>
    </source>
</evidence>
<feature type="region of interest" description="Disordered" evidence="21">
    <location>
        <begin position="451"/>
        <end position="492"/>
    </location>
</feature>
<evidence type="ECO:0000256" key="10">
    <source>
        <dbReference type="ARBA" id="ARBA00022833"/>
    </source>
</evidence>
<keyword evidence="16" id="KW-0539">Nucleus</keyword>
<keyword evidence="10" id="KW-0862">Zinc</keyword>
<feature type="compositionally biased region" description="Polar residues" evidence="21">
    <location>
        <begin position="483"/>
        <end position="492"/>
    </location>
</feature>
<evidence type="ECO:0000256" key="2">
    <source>
        <dbReference type="ARBA" id="ARBA00011738"/>
    </source>
</evidence>
<dbReference type="Pfam" id="PF00069">
    <property type="entry name" value="Pkinase"/>
    <property type="match status" value="1"/>
</dbReference>
<feature type="region of interest" description="Disordered" evidence="21">
    <location>
        <begin position="1007"/>
        <end position="1029"/>
    </location>
</feature>
<dbReference type="Pfam" id="PF05699">
    <property type="entry name" value="Dimer_Tnp_hAT"/>
    <property type="match status" value="1"/>
</dbReference>
<dbReference type="Pfam" id="PF14380">
    <property type="entry name" value="WAK_assoc"/>
    <property type="match status" value="1"/>
</dbReference>
<evidence type="ECO:0000259" key="23">
    <source>
        <dbReference type="PROSITE" id="PS50011"/>
    </source>
</evidence>
<dbReference type="InterPro" id="IPR000719">
    <property type="entry name" value="Prot_kinase_dom"/>
</dbReference>
<feature type="binding site" evidence="20">
    <location>
        <position position="291"/>
    </location>
    <ligand>
        <name>ATP</name>
        <dbReference type="ChEBI" id="CHEBI:30616"/>
    </ligand>
</feature>
<gene>
    <name evidence="25" type="ORF">CIPAW_15G133400</name>
</gene>
<evidence type="ECO:0000256" key="9">
    <source>
        <dbReference type="ARBA" id="ARBA00022777"/>
    </source>
</evidence>
<dbReference type="GO" id="GO:0004674">
    <property type="term" value="F:protein serine/threonine kinase activity"/>
    <property type="evidence" value="ECO:0007669"/>
    <property type="project" value="UniProtKB-KW"/>
</dbReference>
<keyword evidence="4" id="KW-0723">Serine/threonine-protein kinase</keyword>
<dbReference type="InterPro" id="IPR003656">
    <property type="entry name" value="Znf_BED"/>
</dbReference>
<dbReference type="GO" id="GO:0046983">
    <property type="term" value="F:protein dimerization activity"/>
    <property type="evidence" value="ECO:0007669"/>
    <property type="project" value="InterPro"/>
</dbReference>
<reference evidence="25" key="1">
    <citation type="submission" date="2020-12" db="EMBL/GenBank/DDBJ databases">
        <title>WGS assembly of Carya illinoinensis cv. Pawnee.</title>
        <authorList>
            <person name="Platts A."/>
            <person name="Shu S."/>
            <person name="Wright S."/>
            <person name="Barry K."/>
            <person name="Edger P."/>
            <person name="Pires J.C."/>
            <person name="Schmutz J."/>
        </authorList>
    </citation>
    <scope>NUCLEOTIDE SEQUENCE</scope>
    <source>
        <tissue evidence="25">Leaf</tissue>
    </source>
</reference>
<keyword evidence="22" id="KW-0732">Signal</keyword>
<dbReference type="PROSITE" id="PS00108">
    <property type="entry name" value="PROTEIN_KINASE_ST"/>
    <property type="match status" value="1"/>
</dbReference>
<dbReference type="AlphaFoldDB" id="A0A8T1NAZ8"/>
<dbReference type="FunFam" id="1.10.510.10:FF:001023">
    <property type="entry name" value="Os07g0541700 protein"/>
    <property type="match status" value="1"/>
</dbReference>
<evidence type="ECO:0000256" key="16">
    <source>
        <dbReference type="ARBA" id="ARBA00023242"/>
    </source>
</evidence>
<dbReference type="PROSITE" id="PS50808">
    <property type="entry name" value="ZF_BED"/>
    <property type="match status" value="1"/>
</dbReference>
<comment type="caution">
    <text evidence="25">The sequence shown here is derived from an EMBL/GenBank/DDBJ whole genome shotgun (WGS) entry which is preliminary data.</text>
</comment>
<feature type="region of interest" description="Disordered" evidence="21">
    <location>
        <begin position="847"/>
        <end position="872"/>
    </location>
</feature>
<evidence type="ECO:0000256" key="13">
    <source>
        <dbReference type="ARBA" id="ARBA00023125"/>
    </source>
</evidence>
<evidence type="ECO:0000313" key="25">
    <source>
        <dbReference type="EMBL" id="KAG6627505.1"/>
    </source>
</evidence>
<feature type="signal peptide" evidence="22">
    <location>
        <begin position="1"/>
        <end position="29"/>
    </location>
</feature>
<keyword evidence="15" id="KW-0325">Glycoprotein</keyword>
<evidence type="ECO:0000256" key="11">
    <source>
        <dbReference type="ARBA" id="ARBA00022840"/>
    </source>
</evidence>
<evidence type="ECO:0000256" key="19">
    <source>
        <dbReference type="PROSITE-ProRule" id="PRU00027"/>
    </source>
</evidence>
<evidence type="ECO:0000259" key="24">
    <source>
        <dbReference type="PROSITE" id="PS50808"/>
    </source>
</evidence>
<name>A0A8T1NAZ8_CARIL</name>
<dbReference type="Pfam" id="PF02892">
    <property type="entry name" value="zf-BED"/>
    <property type="match status" value="1"/>
</dbReference>
<dbReference type="PROSITE" id="PS50011">
    <property type="entry name" value="PROTEIN_KINASE_DOM"/>
    <property type="match status" value="1"/>
</dbReference>
<evidence type="ECO:0000256" key="21">
    <source>
        <dbReference type="SAM" id="MobiDB-lite"/>
    </source>
</evidence>
<dbReference type="GO" id="GO:0005634">
    <property type="term" value="C:nucleus"/>
    <property type="evidence" value="ECO:0007669"/>
    <property type="project" value="UniProtKB-SubCell"/>
</dbReference>
<dbReference type="PROSITE" id="PS00107">
    <property type="entry name" value="PROTEIN_KINASE_ATP"/>
    <property type="match status" value="1"/>
</dbReference>
<evidence type="ECO:0000256" key="22">
    <source>
        <dbReference type="SAM" id="SignalP"/>
    </source>
</evidence>
<evidence type="ECO:0000256" key="1">
    <source>
        <dbReference type="ARBA" id="ARBA00004123"/>
    </source>
</evidence>
<organism evidence="25 26">
    <name type="scientific">Carya illinoinensis</name>
    <name type="common">Pecan</name>
    <dbReference type="NCBI Taxonomy" id="32201"/>
    <lineage>
        <taxon>Eukaryota</taxon>
        <taxon>Viridiplantae</taxon>
        <taxon>Streptophyta</taxon>
        <taxon>Embryophyta</taxon>
        <taxon>Tracheophyta</taxon>
        <taxon>Spermatophyta</taxon>
        <taxon>Magnoliopsida</taxon>
        <taxon>eudicotyledons</taxon>
        <taxon>Gunneridae</taxon>
        <taxon>Pentapetalae</taxon>
        <taxon>rosids</taxon>
        <taxon>fabids</taxon>
        <taxon>Fagales</taxon>
        <taxon>Juglandaceae</taxon>
        <taxon>Carya</taxon>
    </lineage>
</organism>
<dbReference type="FunFam" id="3.30.200.20:FF:000178">
    <property type="entry name" value="serine/threonine-protein kinase PBS1-like"/>
    <property type="match status" value="1"/>
</dbReference>
<dbReference type="InterPro" id="IPR052035">
    <property type="entry name" value="ZnF_BED_domain_contain"/>
</dbReference>
<dbReference type="InterPro" id="IPR008906">
    <property type="entry name" value="HATC_C_dom"/>
</dbReference>
<dbReference type="InterPro" id="IPR008271">
    <property type="entry name" value="Ser/Thr_kinase_AS"/>
</dbReference>
<evidence type="ECO:0000313" key="26">
    <source>
        <dbReference type="Proteomes" id="UP000811609"/>
    </source>
</evidence>
<comment type="subunit">
    <text evidence="2">Homodimer.</text>
</comment>
<feature type="domain" description="Protein kinase" evidence="23">
    <location>
        <begin position="263"/>
        <end position="527"/>
    </location>
</feature>
<keyword evidence="7 20" id="KW-0547">Nucleotide-binding</keyword>
<dbReference type="Proteomes" id="UP000811609">
    <property type="component" value="Chromosome 15"/>
</dbReference>
<evidence type="ECO:0000256" key="6">
    <source>
        <dbReference type="ARBA" id="ARBA00022723"/>
    </source>
</evidence>
<dbReference type="GO" id="GO:0005524">
    <property type="term" value="F:ATP binding"/>
    <property type="evidence" value="ECO:0007669"/>
    <property type="project" value="UniProtKB-UniRule"/>
</dbReference>
<dbReference type="SMART" id="SM00220">
    <property type="entry name" value="S_TKc"/>
    <property type="match status" value="1"/>
</dbReference>
<keyword evidence="12" id="KW-0805">Transcription regulation</keyword>
<keyword evidence="6" id="KW-0479">Metal-binding</keyword>
<dbReference type="PANTHER" id="PTHR46481:SF8">
    <property type="entry name" value="ZINC FINGER BED DOMAIN-CONTAINING PROTEIN RICESLEEPER 1-LIKE"/>
    <property type="match status" value="1"/>
</dbReference>
<keyword evidence="13" id="KW-0238">DNA-binding</keyword>
<feature type="compositionally biased region" description="Polar residues" evidence="21">
    <location>
        <begin position="454"/>
        <end position="468"/>
    </location>
</feature>
<feature type="compositionally biased region" description="Pro residues" evidence="21">
    <location>
        <begin position="470"/>
        <end position="481"/>
    </location>
</feature>
<dbReference type="EMBL" id="CM031823">
    <property type="protein sequence ID" value="KAG6627505.1"/>
    <property type="molecule type" value="Genomic_DNA"/>
</dbReference>
<keyword evidence="9" id="KW-0418">Kinase</keyword>
<keyword evidence="11 20" id="KW-0067">ATP-binding</keyword>
<evidence type="ECO:0000256" key="4">
    <source>
        <dbReference type="ARBA" id="ARBA00022527"/>
    </source>
</evidence>
<comment type="subcellular location">
    <subcellularLocation>
        <location evidence="1">Nucleus</location>
    </subcellularLocation>
</comment>
<keyword evidence="8 19" id="KW-0863">Zinc-finger</keyword>
<evidence type="ECO:0000256" key="14">
    <source>
        <dbReference type="ARBA" id="ARBA00023163"/>
    </source>
</evidence>
<accession>A0A8T1NAZ8</accession>
<keyword evidence="5" id="KW-0808">Transferase</keyword>
<evidence type="ECO:0000256" key="18">
    <source>
        <dbReference type="ARBA" id="ARBA00048679"/>
    </source>
</evidence>
<evidence type="ECO:0000256" key="8">
    <source>
        <dbReference type="ARBA" id="ARBA00022771"/>
    </source>
</evidence>
<dbReference type="InterPro" id="IPR032872">
    <property type="entry name" value="WAK_assoc_C"/>
</dbReference>
<dbReference type="SMART" id="SM00614">
    <property type="entry name" value="ZnF_BED"/>
    <property type="match status" value="1"/>
</dbReference>
<feature type="compositionally biased region" description="Acidic residues" evidence="21">
    <location>
        <begin position="848"/>
        <end position="858"/>
    </location>
</feature>
<evidence type="ECO:0000256" key="5">
    <source>
        <dbReference type="ARBA" id="ARBA00022679"/>
    </source>
</evidence>
<keyword evidence="14" id="KW-0804">Transcription</keyword>